<dbReference type="SFLD" id="SFLDG01065">
    <property type="entry name" value="anaerobic_coproporphyrinogen-I"/>
    <property type="match status" value="1"/>
</dbReference>
<dbReference type="AlphaFoldDB" id="A0A6N2ZP04"/>
<keyword evidence="2" id="KW-0004">4Fe-4S</keyword>
<dbReference type="Pfam" id="PF06969">
    <property type="entry name" value="HemN_C"/>
    <property type="match status" value="1"/>
</dbReference>
<keyword evidence="2" id="KW-0479">Metal-binding</keyword>
<accession>A0A6N2ZP04</accession>
<evidence type="ECO:0000256" key="1">
    <source>
        <dbReference type="ARBA" id="ARBA00006100"/>
    </source>
</evidence>
<keyword evidence="2" id="KW-0143">Chaperone</keyword>
<organism evidence="4">
    <name type="scientific">Parabacteroides merdae</name>
    <dbReference type="NCBI Taxonomy" id="46503"/>
    <lineage>
        <taxon>Bacteria</taxon>
        <taxon>Pseudomonadati</taxon>
        <taxon>Bacteroidota</taxon>
        <taxon>Bacteroidia</taxon>
        <taxon>Bacteroidales</taxon>
        <taxon>Tannerellaceae</taxon>
        <taxon>Parabacteroides</taxon>
    </lineage>
</organism>
<keyword evidence="2" id="KW-0963">Cytoplasm</keyword>
<dbReference type="InterPro" id="IPR007197">
    <property type="entry name" value="rSAM"/>
</dbReference>
<dbReference type="PANTHER" id="PTHR13932">
    <property type="entry name" value="COPROPORPHYRINIGEN III OXIDASE"/>
    <property type="match status" value="1"/>
</dbReference>
<comment type="subcellular location">
    <subcellularLocation>
        <location evidence="2">Cytoplasm</location>
    </subcellularLocation>
</comment>
<evidence type="ECO:0000259" key="3">
    <source>
        <dbReference type="PROSITE" id="PS51918"/>
    </source>
</evidence>
<gene>
    <name evidence="4" type="primary">hemN_1</name>
    <name evidence="4" type="ORF">PMLFYP103_00615</name>
</gene>
<comment type="function">
    <text evidence="2">Probably acts as a heme chaperone, transferring heme to an unknown acceptor. Binds one molecule of heme per monomer, possibly covalently. Binds 1 [4Fe-4S] cluster. The cluster is coordinated with 3 cysteines and an exchangeable S-adenosyl-L-methionine.</text>
</comment>
<reference evidence="4" key="1">
    <citation type="submission" date="2019-11" db="EMBL/GenBank/DDBJ databases">
        <authorList>
            <person name="Feng L."/>
        </authorList>
    </citation>
    <scope>NUCLEOTIDE SEQUENCE</scope>
    <source>
        <strain evidence="4">PmerdaeLFYP103</strain>
    </source>
</reference>
<dbReference type="GO" id="GO:0051539">
    <property type="term" value="F:4 iron, 4 sulfur cluster binding"/>
    <property type="evidence" value="ECO:0007669"/>
    <property type="project" value="UniProtKB-UniRule"/>
</dbReference>
<name>A0A6N2ZP04_9BACT</name>
<dbReference type="CDD" id="cd01335">
    <property type="entry name" value="Radical_SAM"/>
    <property type="match status" value="1"/>
</dbReference>
<evidence type="ECO:0000313" key="4">
    <source>
        <dbReference type="EMBL" id="VYT80443.1"/>
    </source>
</evidence>
<dbReference type="NCBIfam" id="TIGR00539">
    <property type="entry name" value="hemN_rel"/>
    <property type="match status" value="1"/>
</dbReference>
<dbReference type="SUPFAM" id="SSF102114">
    <property type="entry name" value="Radical SAM enzymes"/>
    <property type="match status" value="1"/>
</dbReference>
<proteinExistence type="inferred from homology"/>
<dbReference type="GO" id="GO:0004109">
    <property type="term" value="F:coproporphyrinogen oxidase activity"/>
    <property type="evidence" value="ECO:0007669"/>
    <property type="project" value="InterPro"/>
</dbReference>
<dbReference type="SFLD" id="SFLDF00562">
    <property type="entry name" value="HemN-like__clustered_with_heat"/>
    <property type="match status" value="1"/>
</dbReference>
<dbReference type="Pfam" id="PF04055">
    <property type="entry name" value="Radical_SAM"/>
    <property type="match status" value="1"/>
</dbReference>
<dbReference type="InterPro" id="IPR058240">
    <property type="entry name" value="rSAM_sf"/>
</dbReference>
<keyword evidence="2" id="KW-0949">S-adenosyl-L-methionine</keyword>
<comment type="similarity">
    <text evidence="1">Belongs to the anaerobic coproporphyrinogen-III oxidase family. HemW subfamily.</text>
</comment>
<keyword evidence="4" id="KW-0560">Oxidoreductase</keyword>
<protein>
    <recommendedName>
        <fullName evidence="2">Heme chaperone HemW</fullName>
    </recommendedName>
</protein>
<dbReference type="GO" id="GO:0005737">
    <property type="term" value="C:cytoplasm"/>
    <property type="evidence" value="ECO:0007669"/>
    <property type="project" value="UniProtKB-SubCell"/>
</dbReference>
<dbReference type="SMART" id="SM00729">
    <property type="entry name" value="Elp3"/>
    <property type="match status" value="1"/>
</dbReference>
<dbReference type="RefSeq" id="WP_046451855.1">
    <property type="nucleotide sequence ID" value="NZ_BAABZJ010000001.1"/>
</dbReference>
<dbReference type="InterPro" id="IPR034505">
    <property type="entry name" value="Coproporphyrinogen-III_oxidase"/>
</dbReference>
<evidence type="ECO:0000256" key="2">
    <source>
        <dbReference type="RuleBase" id="RU364116"/>
    </source>
</evidence>
<dbReference type="GO" id="GO:0006779">
    <property type="term" value="P:porphyrin-containing compound biosynthetic process"/>
    <property type="evidence" value="ECO:0007669"/>
    <property type="project" value="InterPro"/>
</dbReference>
<dbReference type="Gene3D" id="3.80.30.20">
    <property type="entry name" value="tm_1862 like domain"/>
    <property type="match status" value="1"/>
</dbReference>
<dbReference type="SFLD" id="SFLDS00029">
    <property type="entry name" value="Radical_SAM"/>
    <property type="match status" value="1"/>
</dbReference>
<keyword evidence="2" id="KW-0408">Iron</keyword>
<dbReference type="SFLD" id="SFLDF00288">
    <property type="entry name" value="HemN-like__clustered_with_nucl"/>
    <property type="match status" value="1"/>
</dbReference>
<keyword evidence="2" id="KW-0411">Iron-sulfur</keyword>
<dbReference type="InterPro" id="IPR010723">
    <property type="entry name" value="HemN_C"/>
</dbReference>
<dbReference type="SFLD" id="SFLDG01082">
    <property type="entry name" value="B12-binding_domain_containing"/>
    <property type="match status" value="1"/>
</dbReference>
<sequence length="375" mass="43041">MAGLYIHIPFCAKRCLYCDFFSNTDMKFKEPYIDAAIREMELRQEYIGGEPLDTIYFGGGTPSQLQQADFERIFEAADRLFGTSSCTEITLEVNPDDMTPEYVASLRNLPFNRISMGVQSFKEKDLRFLNRRHDREQALRAVGLCKENGIQNISIDLIYGLPGQTLEEWQENLDDAIRLEIPHISAYHLIYEEGTALYKLMEAGKVTPIEEDLSVTLFSTLINRLTEAGYLHYEISNFGRPGYFSRHNSSYWTGTKYIGIGPSAHSYDGESRQWNISSLPRYLQGIKAGIPDIEIEELDINTKYNDFIITGLRTMWGIRTADIRERFGEEKQTYLEQQAATYLRQGLLIRENDTLTLSKKGIFISDGIMSDLLWV</sequence>
<feature type="domain" description="Radical SAM core" evidence="3">
    <location>
        <begin position="1"/>
        <end position="224"/>
    </location>
</feature>
<dbReference type="PANTHER" id="PTHR13932:SF5">
    <property type="entry name" value="RADICAL S-ADENOSYL METHIONINE DOMAIN-CONTAINING PROTEIN 1, MITOCHONDRIAL"/>
    <property type="match status" value="1"/>
</dbReference>
<dbReference type="InterPro" id="IPR004559">
    <property type="entry name" value="HemW-like"/>
</dbReference>
<dbReference type="PROSITE" id="PS51918">
    <property type="entry name" value="RADICAL_SAM"/>
    <property type="match status" value="1"/>
</dbReference>
<dbReference type="InterPro" id="IPR023404">
    <property type="entry name" value="rSAM_horseshoe"/>
</dbReference>
<dbReference type="GO" id="GO:0046872">
    <property type="term" value="F:metal ion binding"/>
    <property type="evidence" value="ECO:0007669"/>
    <property type="project" value="UniProtKB-UniRule"/>
</dbReference>
<dbReference type="InterPro" id="IPR006638">
    <property type="entry name" value="Elp3/MiaA/NifB-like_rSAM"/>
</dbReference>
<keyword evidence="2" id="KW-0349">Heme</keyword>
<dbReference type="EMBL" id="CACRUV010000010">
    <property type="protein sequence ID" value="VYT80443.1"/>
    <property type="molecule type" value="Genomic_DNA"/>
</dbReference>